<evidence type="ECO:0000313" key="1">
    <source>
        <dbReference type="EMBL" id="SVB12572.1"/>
    </source>
</evidence>
<protein>
    <submittedName>
        <fullName evidence="1">Uncharacterized protein</fullName>
    </submittedName>
</protein>
<accession>A0A382BH24</accession>
<name>A0A382BH24_9ZZZZ</name>
<sequence length="29" mass="3082">MLANIEGSVAQSLVPSDTFCPIKPHTPLD</sequence>
<proteinExistence type="predicted"/>
<gene>
    <name evidence="1" type="ORF">METZ01_LOCUS165426</name>
</gene>
<organism evidence="1">
    <name type="scientific">marine metagenome</name>
    <dbReference type="NCBI Taxonomy" id="408172"/>
    <lineage>
        <taxon>unclassified sequences</taxon>
        <taxon>metagenomes</taxon>
        <taxon>ecological metagenomes</taxon>
    </lineage>
</organism>
<dbReference type="AlphaFoldDB" id="A0A382BH24"/>
<reference evidence="1" key="1">
    <citation type="submission" date="2018-05" db="EMBL/GenBank/DDBJ databases">
        <authorList>
            <person name="Lanie J.A."/>
            <person name="Ng W.-L."/>
            <person name="Kazmierczak K.M."/>
            <person name="Andrzejewski T.M."/>
            <person name="Davidsen T.M."/>
            <person name="Wayne K.J."/>
            <person name="Tettelin H."/>
            <person name="Glass J.I."/>
            <person name="Rusch D."/>
            <person name="Podicherti R."/>
            <person name="Tsui H.-C.T."/>
            <person name="Winkler M.E."/>
        </authorList>
    </citation>
    <scope>NUCLEOTIDE SEQUENCE</scope>
</reference>
<dbReference type="EMBL" id="UINC01029598">
    <property type="protein sequence ID" value="SVB12572.1"/>
    <property type="molecule type" value="Genomic_DNA"/>
</dbReference>